<comment type="catalytic activity">
    <reaction evidence="2">
        <text>2 GTP = 3',3'-c-di-GMP + 2 diphosphate</text>
        <dbReference type="Rhea" id="RHEA:24898"/>
        <dbReference type="ChEBI" id="CHEBI:33019"/>
        <dbReference type="ChEBI" id="CHEBI:37565"/>
        <dbReference type="ChEBI" id="CHEBI:58805"/>
        <dbReference type="EC" id="2.7.7.65"/>
    </reaction>
</comment>
<evidence type="ECO:0000313" key="6">
    <source>
        <dbReference type="Proteomes" id="UP000051213"/>
    </source>
</evidence>
<dbReference type="NCBIfam" id="TIGR00254">
    <property type="entry name" value="GGDEF"/>
    <property type="match status" value="1"/>
</dbReference>
<comment type="caution">
    <text evidence="5">The sequence shown here is derived from an EMBL/GenBank/DDBJ whole genome shotgun (WGS) entry which is preliminary data.</text>
</comment>
<organism evidence="5 6">
    <name type="scientific">SAR92 bacterium BACL26 MAG-121220-bin70</name>
    <dbReference type="NCBI Taxonomy" id="1655626"/>
    <lineage>
        <taxon>Bacteria</taxon>
        <taxon>Pseudomonadati</taxon>
        <taxon>Pseudomonadota</taxon>
        <taxon>Gammaproteobacteria</taxon>
        <taxon>Cellvibrionales</taxon>
        <taxon>Porticoccaceae</taxon>
        <taxon>SAR92 clade</taxon>
    </lineage>
</organism>
<feature type="transmembrane region" description="Helical" evidence="3">
    <location>
        <begin position="49"/>
        <end position="74"/>
    </location>
</feature>
<feature type="transmembrane region" description="Helical" evidence="3">
    <location>
        <begin position="18"/>
        <end position="37"/>
    </location>
</feature>
<feature type="transmembrane region" description="Helical" evidence="3">
    <location>
        <begin position="126"/>
        <end position="143"/>
    </location>
</feature>
<protein>
    <recommendedName>
        <fullName evidence="1">diguanylate cyclase</fullName>
        <ecNumber evidence="1">2.7.7.65</ecNumber>
    </recommendedName>
</protein>
<dbReference type="PANTHER" id="PTHR45138:SF9">
    <property type="entry name" value="DIGUANYLATE CYCLASE DGCM-RELATED"/>
    <property type="match status" value="1"/>
</dbReference>
<dbReference type="PROSITE" id="PS50887">
    <property type="entry name" value="GGDEF"/>
    <property type="match status" value="1"/>
</dbReference>
<dbReference type="AlphaFoldDB" id="A0A0R2UEN9"/>
<dbReference type="CDD" id="cd01949">
    <property type="entry name" value="GGDEF"/>
    <property type="match status" value="1"/>
</dbReference>
<evidence type="ECO:0000256" key="3">
    <source>
        <dbReference type="SAM" id="Phobius"/>
    </source>
</evidence>
<dbReference type="PANTHER" id="PTHR45138">
    <property type="entry name" value="REGULATORY COMPONENTS OF SENSORY TRANSDUCTION SYSTEM"/>
    <property type="match status" value="1"/>
</dbReference>
<accession>A0A0R2UEN9</accession>
<dbReference type="SUPFAM" id="SSF55073">
    <property type="entry name" value="Nucleotide cyclase"/>
    <property type="match status" value="1"/>
</dbReference>
<feature type="transmembrane region" description="Helical" evidence="3">
    <location>
        <begin position="94"/>
        <end position="114"/>
    </location>
</feature>
<proteinExistence type="predicted"/>
<dbReference type="InterPro" id="IPR029787">
    <property type="entry name" value="Nucleotide_cyclase"/>
</dbReference>
<dbReference type="Gene3D" id="3.30.70.270">
    <property type="match status" value="1"/>
</dbReference>
<dbReference type="InterPro" id="IPR043128">
    <property type="entry name" value="Rev_trsase/Diguanyl_cyclase"/>
</dbReference>
<dbReference type="InterPro" id="IPR050469">
    <property type="entry name" value="Diguanylate_Cyclase"/>
</dbReference>
<evidence type="ECO:0000256" key="2">
    <source>
        <dbReference type="ARBA" id="ARBA00034247"/>
    </source>
</evidence>
<name>A0A0R2UEN9_9GAMM</name>
<feature type="domain" description="GGDEF" evidence="4">
    <location>
        <begin position="192"/>
        <end position="322"/>
    </location>
</feature>
<gene>
    <name evidence="5" type="ORF">ABS24_00235</name>
</gene>
<dbReference type="Pfam" id="PF00990">
    <property type="entry name" value="GGDEF"/>
    <property type="match status" value="1"/>
</dbReference>
<reference evidence="5 6" key="1">
    <citation type="submission" date="2015-10" db="EMBL/GenBank/DDBJ databases">
        <title>Metagenome-Assembled Genomes uncover a global brackish microbiome.</title>
        <authorList>
            <person name="Hugerth L.W."/>
            <person name="Larsson J."/>
            <person name="Alneberg J."/>
            <person name="Lindh M.V."/>
            <person name="Legrand C."/>
            <person name="Pinhassi J."/>
            <person name="Andersson A.F."/>
        </authorList>
    </citation>
    <scope>NUCLEOTIDE SEQUENCE [LARGE SCALE GENOMIC DNA]</scope>
    <source>
        <strain evidence="5">BACL26 MAG-121220-bin70</strain>
    </source>
</reference>
<evidence type="ECO:0000256" key="1">
    <source>
        <dbReference type="ARBA" id="ARBA00012528"/>
    </source>
</evidence>
<evidence type="ECO:0000259" key="4">
    <source>
        <dbReference type="PROSITE" id="PS50887"/>
    </source>
</evidence>
<dbReference type="EC" id="2.7.7.65" evidence="1"/>
<keyword evidence="3" id="KW-0812">Transmembrane</keyword>
<dbReference type="SMART" id="SM00267">
    <property type="entry name" value="GGDEF"/>
    <property type="match status" value="1"/>
</dbReference>
<dbReference type="GO" id="GO:0052621">
    <property type="term" value="F:diguanylate cyclase activity"/>
    <property type="evidence" value="ECO:0007669"/>
    <property type="project" value="UniProtKB-EC"/>
</dbReference>
<keyword evidence="3" id="KW-1133">Transmembrane helix</keyword>
<evidence type="ECO:0000313" key="5">
    <source>
        <dbReference type="EMBL" id="KRO95680.1"/>
    </source>
</evidence>
<sequence>QAAVALSFSFYYYFSNDIGLVGFYLAVGSFLLLGLALNRLVKFKRVARFLVVVTLFSGLLYSLTLSFSALSLAWCLSTLRTLMAVCRSTKNPTLAVIFLCFAIVILFIASTLVISNPYSPAESLQFLFLCAVTFIFVFEARSSRSKYAHNLESLSSQVDQIKRLDALTGLHNRQSIECHLREKYTKERSGGQSFGVILADLDNFKTINERYGHSIGDNVLFLVGQILNDSLADDYSLGRWVGNTFVIIIPHDEPSASAVIAEVLRIKVGELQLDAKGVKFKLSISLGIASTSRCRDLNDLISCAENSLYQAKNMGGNMAIAS</sequence>
<dbReference type="EMBL" id="LICA01000077">
    <property type="protein sequence ID" value="KRO95680.1"/>
    <property type="molecule type" value="Genomic_DNA"/>
</dbReference>
<dbReference type="InterPro" id="IPR000160">
    <property type="entry name" value="GGDEF_dom"/>
</dbReference>
<keyword evidence="3" id="KW-0472">Membrane</keyword>
<dbReference type="Proteomes" id="UP000051213">
    <property type="component" value="Unassembled WGS sequence"/>
</dbReference>
<feature type="non-terminal residue" evidence="5">
    <location>
        <position position="1"/>
    </location>
</feature>